<comment type="caution">
    <text evidence="6">The sequence shown here is derived from an EMBL/GenBank/DDBJ whole genome shotgun (WGS) entry which is preliminary data.</text>
</comment>
<dbReference type="AlphaFoldDB" id="A0A926URN1"/>
<organism evidence="6 7">
    <name type="scientific">Pseudanabaena cinerea FACHB-1277</name>
    <dbReference type="NCBI Taxonomy" id="2949581"/>
    <lineage>
        <taxon>Bacteria</taxon>
        <taxon>Bacillati</taxon>
        <taxon>Cyanobacteriota</taxon>
        <taxon>Cyanophyceae</taxon>
        <taxon>Pseudanabaenales</taxon>
        <taxon>Pseudanabaenaceae</taxon>
        <taxon>Pseudanabaena</taxon>
        <taxon>Pseudanabaena cinerea</taxon>
    </lineage>
</organism>
<dbReference type="SFLD" id="SFLDF00009">
    <property type="entry name" value="o-succinylbenzoate_synthase"/>
    <property type="match status" value="1"/>
</dbReference>
<keyword evidence="2" id="KW-0479">Metal-binding</keyword>
<dbReference type="SUPFAM" id="SSF54826">
    <property type="entry name" value="Enolase N-terminal domain-like"/>
    <property type="match status" value="1"/>
</dbReference>
<evidence type="ECO:0000256" key="1">
    <source>
        <dbReference type="ARBA" id="ARBA00008031"/>
    </source>
</evidence>
<dbReference type="Gene3D" id="3.20.20.120">
    <property type="entry name" value="Enolase-like C-terminal domain"/>
    <property type="match status" value="1"/>
</dbReference>
<dbReference type="GO" id="GO:0009063">
    <property type="term" value="P:amino acid catabolic process"/>
    <property type="evidence" value="ECO:0007669"/>
    <property type="project" value="InterPro"/>
</dbReference>
<dbReference type="NCBIfam" id="TIGR01927">
    <property type="entry name" value="menC_gam_Gplu"/>
    <property type="match status" value="1"/>
</dbReference>
<evidence type="ECO:0000256" key="2">
    <source>
        <dbReference type="ARBA" id="ARBA00022723"/>
    </source>
</evidence>
<dbReference type="Gene3D" id="3.30.390.10">
    <property type="entry name" value="Enolase-like, N-terminal domain"/>
    <property type="match status" value="1"/>
</dbReference>
<dbReference type="SMART" id="SM00922">
    <property type="entry name" value="MR_MLE"/>
    <property type="match status" value="1"/>
</dbReference>
<evidence type="ECO:0000256" key="4">
    <source>
        <dbReference type="NCBIfam" id="TIGR01927"/>
    </source>
</evidence>
<dbReference type="PANTHER" id="PTHR48073">
    <property type="entry name" value="O-SUCCINYLBENZOATE SYNTHASE-RELATED"/>
    <property type="match status" value="1"/>
</dbReference>
<dbReference type="GO" id="GO:0009234">
    <property type="term" value="P:menaquinone biosynthetic process"/>
    <property type="evidence" value="ECO:0007669"/>
    <property type="project" value="UniProtKB-UniRule"/>
</dbReference>
<keyword evidence="6" id="KW-0456">Lyase</keyword>
<dbReference type="InterPro" id="IPR013342">
    <property type="entry name" value="Mandelate_racemase_C"/>
</dbReference>
<dbReference type="GO" id="GO:0016854">
    <property type="term" value="F:racemase and epimerase activity"/>
    <property type="evidence" value="ECO:0007669"/>
    <property type="project" value="UniProtKB-ARBA"/>
</dbReference>
<gene>
    <name evidence="6" type="primary">menC</name>
    <name evidence="6" type="ORF">H6F44_05690</name>
</gene>
<name>A0A926URN1_9CYAN</name>
<dbReference type="InterPro" id="IPR018110">
    <property type="entry name" value="Mandel_Rmase/mucon_lact_enz_CS"/>
</dbReference>
<dbReference type="InterPro" id="IPR036849">
    <property type="entry name" value="Enolase-like_C_sf"/>
</dbReference>
<dbReference type="GO" id="GO:0046872">
    <property type="term" value="F:metal ion binding"/>
    <property type="evidence" value="ECO:0007669"/>
    <property type="project" value="UniProtKB-KW"/>
</dbReference>
<proteinExistence type="inferred from homology"/>
<dbReference type="SUPFAM" id="SSF51604">
    <property type="entry name" value="Enolase C-terminal domain-like"/>
    <property type="match status" value="1"/>
</dbReference>
<comment type="similarity">
    <text evidence="1">Belongs to the mandelate racemase/muconate lactonizing enzyme family.</text>
</comment>
<dbReference type="EMBL" id="JACJPY010000011">
    <property type="protein sequence ID" value="MBD2149618.1"/>
    <property type="molecule type" value="Genomic_DNA"/>
</dbReference>
<keyword evidence="3" id="KW-0413">Isomerase</keyword>
<dbReference type="GO" id="GO:0043748">
    <property type="term" value="F:O-succinylbenzoate synthase activity"/>
    <property type="evidence" value="ECO:0007669"/>
    <property type="project" value="UniProtKB-EC"/>
</dbReference>
<dbReference type="RefSeq" id="WP_190349991.1">
    <property type="nucleotide sequence ID" value="NZ_JACJPY010000011.1"/>
</dbReference>
<evidence type="ECO:0000313" key="7">
    <source>
        <dbReference type="Proteomes" id="UP000631421"/>
    </source>
</evidence>
<keyword evidence="7" id="KW-1185">Reference proteome</keyword>
<dbReference type="EC" id="4.2.1.113" evidence="4"/>
<dbReference type="PROSITE" id="PS00909">
    <property type="entry name" value="MR_MLE_2"/>
    <property type="match status" value="1"/>
</dbReference>
<dbReference type="SFLD" id="SFLDG00180">
    <property type="entry name" value="muconate_cycloisomerase"/>
    <property type="match status" value="1"/>
</dbReference>
<dbReference type="Pfam" id="PF02746">
    <property type="entry name" value="MR_MLE_N"/>
    <property type="match status" value="1"/>
</dbReference>
<dbReference type="CDD" id="cd03320">
    <property type="entry name" value="OSBS"/>
    <property type="match status" value="1"/>
</dbReference>
<evidence type="ECO:0000259" key="5">
    <source>
        <dbReference type="SMART" id="SM00922"/>
    </source>
</evidence>
<dbReference type="InterPro" id="IPR013341">
    <property type="entry name" value="Mandelate_racemase_N_dom"/>
</dbReference>
<dbReference type="Proteomes" id="UP000631421">
    <property type="component" value="Unassembled WGS sequence"/>
</dbReference>
<accession>A0A926URN1</accession>
<dbReference type="InterPro" id="IPR029065">
    <property type="entry name" value="Enolase_C-like"/>
</dbReference>
<reference evidence="6" key="2">
    <citation type="submission" date="2020-08" db="EMBL/GenBank/DDBJ databases">
        <authorList>
            <person name="Chen M."/>
            <person name="Teng W."/>
            <person name="Zhao L."/>
            <person name="Hu C."/>
            <person name="Zhou Y."/>
            <person name="Han B."/>
            <person name="Song L."/>
            <person name="Shu W."/>
        </authorList>
    </citation>
    <scope>NUCLEOTIDE SEQUENCE</scope>
    <source>
        <strain evidence="6">FACHB-1277</strain>
    </source>
</reference>
<sequence length="329" mass="35382">MIIQCLAFEPYRFTLTSPLQTARGEIACREGFVISIGDRQGLVGYGEATPLDGLAMEPLGMTRECLANAQRSLVNMQISSLADIENLLSEYEPYPAARHGLELALVDLYAKQQGLTLPPLIIKHFGGVIHLPKVNAVIGAIAPQLAVIKAQGQIQTGYRCLKIKVGSDDFATDWQRVAAVRSQVGNDIQIRIDANQAWTEAAAIANLNKLAPLDIEYVEQPVPFDDLAAMARLRRSQPIAIAADESVNHLAQLQQIINRQAADIVILKPMVLGGILTTHRAAIIALDAGLDVVITTTLDGAIACQGAMDLASTLPITRACGLSTLHLAR</sequence>
<feature type="domain" description="Mandelate racemase/muconate lactonizing enzyme C-terminal" evidence="5">
    <location>
        <begin position="143"/>
        <end position="240"/>
    </location>
</feature>
<dbReference type="InterPro" id="IPR029017">
    <property type="entry name" value="Enolase-like_N"/>
</dbReference>
<protein>
    <recommendedName>
        <fullName evidence="4">o-succinylbenzoate synthase</fullName>
        <ecNumber evidence="4">4.2.1.113</ecNumber>
    </recommendedName>
</protein>
<evidence type="ECO:0000256" key="3">
    <source>
        <dbReference type="ARBA" id="ARBA00023235"/>
    </source>
</evidence>
<dbReference type="PANTHER" id="PTHR48073:SF2">
    <property type="entry name" value="O-SUCCINYLBENZOATE SYNTHASE"/>
    <property type="match status" value="1"/>
</dbReference>
<dbReference type="Pfam" id="PF13378">
    <property type="entry name" value="MR_MLE_C"/>
    <property type="match status" value="1"/>
</dbReference>
<evidence type="ECO:0000313" key="6">
    <source>
        <dbReference type="EMBL" id="MBD2149618.1"/>
    </source>
</evidence>
<reference evidence="6" key="1">
    <citation type="journal article" date="2015" name="ISME J.">
        <title>Draft Genome Sequence of Streptomyces incarnatus NRRL8089, which Produces the Nucleoside Antibiotic Sinefungin.</title>
        <authorList>
            <person name="Oshima K."/>
            <person name="Hattori M."/>
            <person name="Shimizu H."/>
            <person name="Fukuda K."/>
            <person name="Nemoto M."/>
            <person name="Inagaki K."/>
            <person name="Tamura T."/>
        </authorList>
    </citation>
    <scope>NUCLEOTIDE SEQUENCE</scope>
    <source>
        <strain evidence="6">FACHB-1277</strain>
    </source>
</reference>
<dbReference type="SFLD" id="SFLDS00001">
    <property type="entry name" value="Enolase"/>
    <property type="match status" value="1"/>
</dbReference>